<evidence type="ECO:0000313" key="2">
    <source>
        <dbReference type="Proteomes" id="UP001344906"/>
    </source>
</evidence>
<protein>
    <recommendedName>
        <fullName evidence="3">VOC domain-containing protein</fullName>
    </recommendedName>
</protein>
<dbReference type="Proteomes" id="UP001344906">
    <property type="component" value="Unassembled WGS sequence"/>
</dbReference>
<organism evidence="1 2">
    <name type="scientific">Dictyobacter halimunensis</name>
    <dbReference type="NCBI Taxonomy" id="3026934"/>
    <lineage>
        <taxon>Bacteria</taxon>
        <taxon>Bacillati</taxon>
        <taxon>Chloroflexota</taxon>
        <taxon>Ktedonobacteria</taxon>
        <taxon>Ktedonobacterales</taxon>
        <taxon>Dictyobacteraceae</taxon>
        <taxon>Dictyobacter</taxon>
    </lineage>
</organism>
<evidence type="ECO:0008006" key="3">
    <source>
        <dbReference type="Google" id="ProtNLM"/>
    </source>
</evidence>
<dbReference type="Gene3D" id="3.10.180.10">
    <property type="entry name" value="2,3-Dihydroxybiphenyl 1,2-Dioxygenase, domain 1"/>
    <property type="match status" value="1"/>
</dbReference>
<sequence length="228" mass="25441">MYIQELTIQTRKLSEQKAFYNTVLELPVVAETTTSFTVQAGTTRLTLQETRQEVLYHIAFTIPRNKFQQAKDWIAQRVPLLPLKTGADEIFFDGLNARSFYFEDADNNILEYMVHNGLEHETPGEFGSQDVLRVSEIGLPVEDVPAIAAQLEQRQGIISYPVADQVSPGFGYLGDISGQLVVVKTGRPWLPTETVEAIVSPAQVVISGPRAEQFQLAPYPYTITVHTA</sequence>
<proteinExistence type="predicted"/>
<dbReference type="RefSeq" id="WP_338247178.1">
    <property type="nucleotide sequence ID" value="NZ_BSRI01000001.1"/>
</dbReference>
<reference evidence="1 2" key="1">
    <citation type="submission" date="2023-02" db="EMBL/GenBank/DDBJ databases">
        <title>Dictyobacter halimunensis sp. nov., a new member of the class Ktedonobacteria from forest soil in a geothermal area.</title>
        <authorList>
            <person name="Rachmania M.K."/>
            <person name="Ningsih F."/>
            <person name="Sakai Y."/>
            <person name="Yabe S."/>
            <person name="Yokota A."/>
            <person name="Sjamsuridzal W."/>
        </authorList>
    </citation>
    <scope>NUCLEOTIDE SEQUENCE [LARGE SCALE GENOMIC DNA]</scope>
    <source>
        <strain evidence="1 2">S3.2.2.5</strain>
    </source>
</reference>
<name>A0ABQ6FJX8_9CHLR</name>
<dbReference type="SUPFAM" id="SSF54593">
    <property type="entry name" value="Glyoxalase/Bleomycin resistance protein/Dihydroxybiphenyl dioxygenase"/>
    <property type="match status" value="1"/>
</dbReference>
<dbReference type="EMBL" id="BSRI01000001">
    <property type="protein sequence ID" value="GLV53506.1"/>
    <property type="molecule type" value="Genomic_DNA"/>
</dbReference>
<gene>
    <name evidence="1" type="ORF">KDH_03590</name>
</gene>
<keyword evidence="2" id="KW-1185">Reference proteome</keyword>
<dbReference type="InterPro" id="IPR029068">
    <property type="entry name" value="Glyas_Bleomycin-R_OHBP_Dase"/>
</dbReference>
<comment type="caution">
    <text evidence="1">The sequence shown here is derived from an EMBL/GenBank/DDBJ whole genome shotgun (WGS) entry which is preliminary data.</text>
</comment>
<evidence type="ECO:0000313" key="1">
    <source>
        <dbReference type="EMBL" id="GLV53506.1"/>
    </source>
</evidence>
<accession>A0ABQ6FJX8</accession>